<dbReference type="GO" id="GO:0030001">
    <property type="term" value="P:metal ion transport"/>
    <property type="evidence" value="ECO:0007669"/>
    <property type="project" value="TreeGrafter"/>
</dbReference>
<organism evidence="7 8">
    <name type="scientific">Stylonychia lemnae</name>
    <name type="common">Ciliate</name>
    <dbReference type="NCBI Taxonomy" id="5949"/>
    <lineage>
        <taxon>Eukaryota</taxon>
        <taxon>Sar</taxon>
        <taxon>Alveolata</taxon>
        <taxon>Ciliophora</taxon>
        <taxon>Intramacronucleata</taxon>
        <taxon>Spirotrichea</taxon>
        <taxon>Stichotrichia</taxon>
        <taxon>Sporadotrichida</taxon>
        <taxon>Oxytrichidae</taxon>
        <taxon>Stylonychinae</taxon>
        <taxon>Stylonychia</taxon>
    </lineage>
</organism>
<evidence type="ECO:0000256" key="2">
    <source>
        <dbReference type="ARBA" id="ARBA00022737"/>
    </source>
</evidence>
<keyword evidence="3" id="KW-0106">Calcium</keyword>
<keyword evidence="8" id="KW-1185">Reference proteome</keyword>
<dbReference type="Pfam" id="PF03160">
    <property type="entry name" value="Calx-beta"/>
    <property type="match status" value="1"/>
</dbReference>
<dbReference type="SUPFAM" id="SSF141072">
    <property type="entry name" value="CalX-like"/>
    <property type="match status" value="2"/>
</dbReference>
<keyword evidence="2" id="KW-0677">Repeat</keyword>
<sequence length="729" mass="85093">MYVKDFIILRQKILKQKNPETKKNHETRVKIWNPAIAQLTLMVFATSAPIIVMNVIESVQIISNEVSYYNILSQYMGFTAVIGFSAFSVLIQTAIAIYAPTKEKDVVSSLLDLSVNRTKEEIYQWKEEQRRLITQVIIYGYDKFREMRIKRKLMAEESLDQTVLIQKQFEENKRKKRKPLFEEKDNPDKEIDKSIKYSTIEFFRVLVSEKKGAPLRNYDDQRKRKEMKEYLMKFLKTDDIEQVTYNELKKQLEGDSLIGRIPYRQWFGNLMQIRREIVTRQGIDNKRAEMMLLDQKEHAYFGFKCGSYSVNEAKGFVEVEILNKKKQQASIGIRTINGTAKAGEDFEKVERTLKFKKDQESYKVPIKIMDNEEWEPDEEFSVELFDVKTGYAIKGKDVRSKITIIDDDNPGVLSFEFPQKRILASEPEAKITVVRKNGCKGVISCRFKTVDVEERDKRAIPNEDYEKTEGIVEFKSSEISQQITIKLLNKRQYDPDQTGMMFGLKIFDPQPKGIVKITMKDTCQVKLELDNEFQLRQEALDQFLWTIERQANRSWESQIKQAIMLHPTLNLDGTVDDVTTGDAVVHFVTIFWKFTMALIPPPHIFRGWPAFFLSLTVICFQMLIILEFAGLFGCNTEYGGYMTSLTIISIGVSIPDLIATYQAAQHSKYADNSIMQFQCSLMVINQLSKYLYSQEHTYYAQYCSWQEDYALEVRLEDQLNFGKYCHLYF</sequence>
<dbReference type="SMART" id="SM00237">
    <property type="entry name" value="Calx_beta"/>
    <property type="match status" value="2"/>
</dbReference>
<feature type="transmembrane region" description="Helical" evidence="5">
    <location>
        <begin position="31"/>
        <end position="56"/>
    </location>
</feature>
<feature type="transmembrane region" description="Helical" evidence="5">
    <location>
        <begin position="76"/>
        <end position="99"/>
    </location>
</feature>
<proteinExistence type="predicted"/>
<dbReference type="PANTHER" id="PTHR11878:SF65">
    <property type="entry name" value="NA_CA-EXCHANGE PROTEIN, ISOFORM G"/>
    <property type="match status" value="1"/>
</dbReference>
<feature type="domain" description="Calx-beta" evidence="6">
    <location>
        <begin position="288"/>
        <end position="385"/>
    </location>
</feature>
<accession>A0A078AW72</accession>
<name>A0A078AW72_STYLE</name>
<keyword evidence="1" id="KW-0732">Signal</keyword>
<keyword evidence="5" id="KW-0812">Transmembrane</keyword>
<feature type="domain" description="Calx-beta" evidence="6">
    <location>
        <begin position="400"/>
        <end position="507"/>
    </location>
</feature>
<evidence type="ECO:0000256" key="3">
    <source>
        <dbReference type="ARBA" id="ARBA00022837"/>
    </source>
</evidence>
<keyword evidence="5" id="KW-0472">Membrane</keyword>
<dbReference type="Proteomes" id="UP000039865">
    <property type="component" value="Unassembled WGS sequence"/>
</dbReference>
<evidence type="ECO:0000313" key="7">
    <source>
        <dbReference type="EMBL" id="CDW86331.1"/>
    </source>
</evidence>
<dbReference type="AlphaFoldDB" id="A0A078AW72"/>
<evidence type="ECO:0000259" key="6">
    <source>
        <dbReference type="SMART" id="SM00237"/>
    </source>
</evidence>
<dbReference type="PANTHER" id="PTHR11878">
    <property type="entry name" value="SODIUM/CALCIUM EXCHANGER"/>
    <property type="match status" value="1"/>
</dbReference>
<dbReference type="InterPro" id="IPR038081">
    <property type="entry name" value="CalX-like_sf"/>
</dbReference>
<dbReference type="InterPro" id="IPR051171">
    <property type="entry name" value="CaCA"/>
</dbReference>
<dbReference type="GO" id="GO:0016020">
    <property type="term" value="C:membrane"/>
    <property type="evidence" value="ECO:0007669"/>
    <property type="project" value="InterPro"/>
</dbReference>
<dbReference type="InParanoid" id="A0A078AW72"/>
<protein>
    <submittedName>
        <fullName evidence="7">Sodium calcium exchanger 1-like</fullName>
    </submittedName>
</protein>
<evidence type="ECO:0000256" key="5">
    <source>
        <dbReference type="SAM" id="Phobius"/>
    </source>
</evidence>
<evidence type="ECO:0000313" key="8">
    <source>
        <dbReference type="Proteomes" id="UP000039865"/>
    </source>
</evidence>
<reference evidence="7 8" key="1">
    <citation type="submission" date="2014-06" db="EMBL/GenBank/DDBJ databases">
        <authorList>
            <person name="Swart Estienne"/>
        </authorList>
    </citation>
    <scope>NUCLEOTIDE SEQUENCE [LARGE SCALE GENOMIC DNA]</scope>
    <source>
        <strain evidence="7 8">130c</strain>
    </source>
</reference>
<keyword evidence="5" id="KW-1133">Transmembrane helix</keyword>
<evidence type="ECO:0000256" key="1">
    <source>
        <dbReference type="ARBA" id="ARBA00022729"/>
    </source>
</evidence>
<keyword evidence="4" id="KW-0813">Transport</keyword>
<gene>
    <name evidence="7" type="primary">Contig8953.g9577</name>
    <name evidence="7" type="ORF">STYLEM_15425</name>
</gene>
<dbReference type="EMBL" id="CCKQ01014550">
    <property type="protein sequence ID" value="CDW86331.1"/>
    <property type="molecule type" value="Genomic_DNA"/>
</dbReference>
<dbReference type="InterPro" id="IPR003644">
    <property type="entry name" value="Calx_beta"/>
</dbReference>
<dbReference type="Gene3D" id="2.60.40.2030">
    <property type="match status" value="2"/>
</dbReference>
<evidence type="ECO:0000256" key="4">
    <source>
        <dbReference type="ARBA" id="ARBA00023065"/>
    </source>
</evidence>
<dbReference type="OrthoDB" id="418484at2759"/>
<dbReference type="GO" id="GO:0007154">
    <property type="term" value="P:cell communication"/>
    <property type="evidence" value="ECO:0007669"/>
    <property type="project" value="InterPro"/>
</dbReference>
<keyword evidence="4" id="KW-0406">Ion transport</keyword>
<feature type="transmembrane region" description="Helical" evidence="5">
    <location>
        <begin position="610"/>
        <end position="632"/>
    </location>
</feature>